<name>A0AC35FAA0_9BILA</name>
<accession>A0AC35FAA0</accession>
<reference evidence="2" key="1">
    <citation type="submission" date="2022-11" db="UniProtKB">
        <authorList>
            <consortium name="WormBaseParasite"/>
        </authorList>
    </citation>
    <scope>IDENTIFICATION</scope>
</reference>
<dbReference type="Proteomes" id="UP000887580">
    <property type="component" value="Unplaced"/>
</dbReference>
<organism evidence="1 2">
    <name type="scientific">Panagrolaimus sp. PS1159</name>
    <dbReference type="NCBI Taxonomy" id="55785"/>
    <lineage>
        <taxon>Eukaryota</taxon>
        <taxon>Metazoa</taxon>
        <taxon>Ecdysozoa</taxon>
        <taxon>Nematoda</taxon>
        <taxon>Chromadorea</taxon>
        <taxon>Rhabditida</taxon>
        <taxon>Tylenchina</taxon>
        <taxon>Panagrolaimomorpha</taxon>
        <taxon>Panagrolaimoidea</taxon>
        <taxon>Panagrolaimidae</taxon>
        <taxon>Panagrolaimus</taxon>
    </lineage>
</organism>
<proteinExistence type="predicted"/>
<dbReference type="WBParaSite" id="PS1159_v2.g15503.t1">
    <property type="protein sequence ID" value="PS1159_v2.g15503.t1"/>
    <property type="gene ID" value="PS1159_v2.g15503"/>
</dbReference>
<sequence length="547" mass="61433">MSSSLKLVLNDFADWSSAAGIPQIAYAFNRIVRAIWFIIWIGLFAVTIYQFYLIVSRFLSYPMTIVTNLKYGAQDFPVVTFCNNNPMIYSKVKNNTAYKKINDLMEQYQSMVKNNYGDITGGDPYKLNTPKTRYEKTEWANEALVLLMNQLNEAQKDDAMYKFGDVIKVCSFNGIECTEANFTSYYDATYGRCFQFNSKESNSNYRTLRAGSGFGLQVVMLINQFDPDGENLFLPTTSTAGAKVGVNLKGEDPAMESYGISVPVGQETLIGLEFTKIERIKKPYSNCIDNDERATKFYPNNIYTLNNCFRTCIQLKTINSIGCADPRYGNDKEAPLCDTSKLTLLRNLRDKQDTTASNFFDPLKECKCNPACAETTIDTTVSLAKFPMNKYVVLNSASAPQDFSCTKTTNFATSDECINWYSENSAAINVFIDGLDYNSYVETPSYTISQALNELGGQMGFWLGVSIISLIEFIGLAAVLCMWCIHGKNVKIGPSEEELANDDRIKHVKAFRSELDTHDTIDERLRHRAQMRQDEVAEAAAKSAASD</sequence>
<protein>
    <submittedName>
        <fullName evidence="2">Uncharacterized protein</fullName>
    </submittedName>
</protein>
<evidence type="ECO:0000313" key="2">
    <source>
        <dbReference type="WBParaSite" id="PS1159_v2.g15503.t1"/>
    </source>
</evidence>
<evidence type="ECO:0000313" key="1">
    <source>
        <dbReference type="Proteomes" id="UP000887580"/>
    </source>
</evidence>